<dbReference type="OrthoDB" id="5377431at2"/>
<evidence type="ECO:0000313" key="2">
    <source>
        <dbReference type="EMBL" id="EPY02386.1"/>
    </source>
</evidence>
<feature type="domain" description="Beta-lactamase-related" evidence="1">
    <location>
        <begin position="68"/>
        <end position="396"/>
    </location>
</feature>
<sequence>MSAEGVVGQERTGVRERKAQTGIIRRAPHFLANLALAVVLSACGTLTTWEIDPATLPTGRSDLAEQVEKIAAPLVTQGETPGLIVGLLLPDGTTRFYGYGTTGQPDGAPPGPDTLFAIGSLSKGFMAAIVATMVQEGSLSWADPLGSLLPPSTQLSPDAARITVEQLATHTSGLPRQPLDATVLAGFVSYLFTGENFYQHLDRDAVLAYLADFSAPDEVLPRYSNIGYGLLSHVAAVRSGRSVDDLLAERITGPLGLTRTGYVAERLPGYDTRAIGHAGDQPKFIRRGETVPDWRFTDILRGSAALYSCARDLLAFAAAHVKTDDTPLGRSLTDAVRVRYPRPRQAAAAAWIADDVLGLHITYQVGIVAGYTSYLGIDTAHHTAVVVLQNAFNWDYSAGHTLLKILATNATHPS</sequence>
<dbReference type="Gene3D" id="3.40.710.10">
    <property type="entry name" value="DD-peptidase/beta-lactamase superfamily"/>
    <property type="match status" value="1"/>
</dbReference>
<dbReference type="InterPro" id="IPR012338">
    <property type="entry name" value="Beta-lactam/transpept-like"/>
</dbReference>
<dbReference type="EMBL" id="AQPH01000015">
    <property type="protein sequence ID" value="EPY02386.1"/>
    <property type="molecule type" value="Genomic_DNA"/>
</dbReference>
<accession>S9TJF7</accession>
<protein>
    <recommendedName>
        <fullName evidence="1">Beta-lactamase-related domain-containing protein</fullName>
    </recommendedName>
</protein>
<evidence type="ECO:0000313" key="3">
    <source>
        <dbReference type="Proteomes" id="UP000015350"/>
    </source>
</evidence>
<dbReference type="PATRIC" id="fig|1316936.3.peg.1178"/>
<comment type="caution">
    <text evidence="2">The sequence shown here is derived from an EMBL/GenBank/DDBJ whole genome shotgun (WGS) entry which is preliminary data.</text>
</comment>
<reference evidence="2 3" key="1">
    <citation type="submission" date="2013-04" db="EMBL/GenBank/DDBJ databases">
        <authorList>
            <person name="Kuznetsov B."/>
            <person name="Ivanovsky R."/>
        </authorList>
    </citation>
    <scope>NUCLEOTIDE SEQUENCE [LARGE SCALE GENOMIC DNA]</scope>
    <source>
        <strain evidence="2 3">MGU-K5</strain>
    </source>
</reference>
<name>S9TJF7_MAGFU</name>
<organism evidence="2 3">
    <name type="scientific">Magnetospirillum fulvum MGU-K5</name>
    <dbReference type="NCBI Taxonomy" id="1316936"/>
    <lineage>
        <taxon>Bacteria</taxon>
        <taxon>Pseudomonadati</taxon>
        <taxon>Pseudomonadota</taxon>
        <taxon>Alphaproteobacteria</taxon>
        <taxon>Rhodospirillales</taxon>
        <taxon>Rhodospirillaceae</taxon>
        <taxon>Magnetospirillum</taxon>
    </lineage>
</organism>
<dbReference type="SUPFAM" id="SSF56601">
    <property type="entry name" value="beta-lactamase/transpeptidase-like"/>
    <property type="match status" value="1"/>
</dbReference>
<evidence type="ECO:0000259" key="1">
    <source>
        <dbReference type="Pfam" id="PF00144"/>
    </source>
</evidence>
<gene>
    <name evidence="2" type="ORF">K678_05883</name>
</gene>
<dbReference type="InterPro" id="IPR001466">
    <property type="entry name" value="Beta-lactam-related"/>
</dbReference>
<dbReference type="PANTHER" id="PTHR46825:SF8">
    <property type="entry name" value="BETA-LACTAMASE-RELATED"/>
    <property type="match status" value="1"/>
</dbReference>
<proteinExistence type="predicted"/>
<dbReference type="eggNOG" id="COG1680">
    <property type="taxonomic scope" value="Bacteria"/>
</dbReference>
<dbReference type="Pfam" id="PF00144">
    <property type="entry name" value="Beta-lactamase"/>
    <property type="match status" value="1"/>
</dbReference>
<dbReference type="AlphaFoldDB" id="S9TJF7"/>
<dbReference type="PANTHER" id="PTHR46825">
    <property type="entry name" value="D-ALANYL-D-ALANINE-CARBOXYPEPTIDASE/ENDOPEPTIDASE AMPH"/>
    <property type="match status" value="1"/>
</dbReference>
<dbReference type="STRING" id="1316936.K678_05883"/>
<dbReference type="RefSeq" id="WP_021131532.1">
    <property type="nucleotide sequence ID" value="NZ_AQPH01000015.1"/>
</dbReference>
<dbReference type="Proteomes" id="UP000015350">
    <property type="component" value="Unassembled WGS sequence"/>
</dbReference>
<dbReference type="InterPro" id="IPR050491">
    <property type="entry name" value="AmpC-like"/>
</dbReference>